<reference evidence="1 2" key="1">
    <citation type="journal article" date="2022" name="bioRxiv">
        <title>An ancient truncated duplication of the anti-Mullerian hormone receptor type 2 gene is a potential conserved master sex determinant in the Pangasiidae catfish family.</title>
        <authorList>
            <person name="Wen M."/>
            <person name="Pan Q."/>
            <person name="Jouanno E."/>
            <person name="Montfort J."/>
            <person name="Zahm M."/>
            <person name="Cabau C."/>
            <person name="Klopp C."/>
            <person name="Iampietro C."/>
            <person name="Roques C."/>
            <person name="Bouchez O."/>
            <person name="Castinel A."/>
            <person name="Donnadieu C."/>
            <person name="Parrinello H."/>
            <person name="Poncet C."/>
            <person name="Belmonte E."/>
            <person name="Gautier V."/>
            <person name="Avarre J.-C."/>
            <person name="Dugue R."/>
            <person name="Gustiano R."/>
            <person name="Ha T.T.T."/>
            <person name="Campet M."/>
            <person name="Sriphairoj K."/>
            <person name="Ribolli J."/>
            <person name="de Almeida F.L."/>
            <person name="Desvignes T."/>
            <person name="Postlethwait J.H."/>
            <person name="Bucao C.F."/>
            <person name="Robinson-Rechavi M."/>
            <person name="Bobe J."/>
            <person name="Herpin A."/>
            <person name="Guiguen Y."/>
        </authorList>
    </citation>
    <scope>NUCLEOTIDE SEQUENCE [LARGE SCALE GENOMIC DNA]</scope>
    <source>
        <strain evidence="1">YG-Dec2019</strain>
    </source>
</reference>
<evidence type="ECO:0000313" key="2">
    <source>
        <dbReference type="Proteomes" id="UP000829447"/>
    </source>
</evidence>
<proteinExistence type="predicted"/>
<accession>A0ACC5WZ48</accession>
<organism evidence="1 2">
    <name type="scientific">Pangasianodon gigas</name>
    <name type="common">Mekong giant catfish</name>
    <name type="synonym">Pangasius gigas</name>
    <dbReference type="NCBI Taxonomy" id="30993"/>
    <lineage>
        <taxon>Eukaryota</taxon>
        <taxon>Metazoa</taxon>
        <taxon>Chordata</taxon>
        <taxon>Craniata</taxon>
        <taxon>Vertebrata</taxon>
        <taxon>Euteleostomi</taxon>
        <taxon>Actinopterygii</taxon>
        <taxon>Neopterygii</taxon>
        <taxon>Teleostei</taxon>
        <taxon>Ostariophysi</taxon>
        <taxon>Siluriformes</taxon>
        <taxon>Pangasiidae</taxon>
        <taxon>Pangasianodon</taxon>
    </lineage>
</organism>
<sequence>MTSSKPADCLSETQTRRVSKAAVMTHNKDKQKPSRWLDYGSITGEHHWDVCPTCRGSGRISRSDEAQLVAVIPCSDQRLKPSRTKLYVCTSITLCLLTCFLILFFLFPRSLVMSPITLQSSLVYFTPQNVQMIITNKLNISNQNFVSTEAHDLDLQVLINEIVVGRTKISNVTTVPPRSQKTFTVVTNVIIEDQGLIYYCQTSAFRPHTLYVHLQMIIKAYYLSHEEQLSLDTYEYIDCGRNTTIPHTFP</sequence>
<name>A0ACC5WZ48_PANGG</name>
<gene>
    <name evidence="1" type="ORF">PGIGA_G00036980</name>
</gene>
<dbReference type="EMBL" id="CM040465">
    <property type="protein sequence ID" value="MCI4384281.1"/>
    <property type="molecule type" value="Genomic_DNA"/>
</dbReference>
<protein>
    <submittedName>
        <fullName evidence="1">Uncharacterized protein</fullName>
    </submittedName>
</protein>
<keyword evidence="2" id="KW-1185">Reference proteome</keyword>
<evidence type="ECO:0000313" key="1">
    <source>
        <dbReference type="EMBL" id="MCI4384281.1"/>
    </source>
</evidence>
<dbReference type="Proteomes" id="UP000829447">
    <property type="component" value="Linkage Group LG12"/>
</dbReference>
<comment type="caution">
    <text evidence="1">The sequence shown here is derived from an EMBL/GenBank/DDBJ whole genome shotgun (WGS) entry which is preliminary data.</text>
</comment>